<gene>
    <name evidence="1" type="ORF">SAMN04488528_100189</name>
</gene>
<dbReference type="Proteomes" id="UP000198619">
    <property type="component" value="Unassembled WGS sequence"/>
</dbReference>
<accession>A0A1I0V1H3</accession>
<evidence type="ECO:0000313" key="2">
    <source>
        <dbReference type="Proteomes" id="UP000198619"/>
    </source>
</evidence>
<proteinExistence type="predicted"/>
<dbReference type="InterPro" id="IPR038628">
    <property type="entry name" value="XkdM-like_sf"/>
</dbReference>
<reference evidence="1 2" key="1">
    <citation type="submission" date="2016-10" db="EMBL/GenBank/DDBJ databases">
        <authorList>
            <person name="de Groot N.N."/>
        </authorList>
    </citation>
    <scope>NUCLEOTIDE SEQUENCE [LARGE SCALE GENOMIC DNA]</scope>
    <source>
        <strain evidence="1 2">DSM 12271</strain>
    </source>
</reference>
<dbReference type="AlphaFoldDB" id="A0A1I0V1H3"/>
<dbReference type="OrthoDB" id="1697482at2"/>
<dbReference type="EMBL" id="FOKI01000001">
    <property type="protein sequence ID" value="SFA70141.1"/>
    <property type="molecule type" value="Genomic_DNA"/>
</dbReference>
<organism evidence="1 2">
    <name type="scientific">Clostridium frigidicarnis</name>
    <dbReference type="NCBI Taxonomy" id="84698"/>
    <lineage>
        <taxon>Bacteria</taxon>
        <taxon>Bacillati</taxon>
        <taxon>Bacillota</taxon>
        <taxon>Clostridia</taxon>
        <taxon>Eubacteriales</taxon>
        <taxon>Clostridiaceae</taxon>
        <taxon>Clostridium</taxon>
    </lineage>
</organism>
<dbReference type="Gene3D" id="2.30.110.40">
    <property type="entry name" value="Phage tail tube protein"/>
    <property type="match status" value="1"/>
</dbReference>
<evidence type="ECO:0000313" key="1">
    <source>
        <dbReference type="EMBL" id="SFA70141.1"/>
    </source>
</evidence>
<keyword evidence="2" id="KW-1185">Reference proteome</keyword>
<protein>
    <submittedName>
        <fullName evidence="1">Phage tail tube protein</fullName>
    </submittedName>
</protein>
<sequence length="145" mass="15998">MANKQNLTNKILRGNNGKVWINGEELGNISTMNAKATPKFENVSFVGDPATYQSYTSWEGKGSLKLKKVKSVGLKYIGESLKTGIFPEIVLESKTTDPVSGQSERVVLNGVLFTELTLVDLEAQKMIEEDLAFTFSDYEVKETIG</sequence>
<dbReference type="STRING" id="84698.SAMN04488528_100189"/>
<name>A0A1I0V1H3_9CLOT</name>
<dbReference type="InterPro" id="IPR018989">
    <property type="entry name" value="DUF2001"/>
</dbReference>
<dbReference type="RefSeq" id="WP_090037600.1">
    <property type="nucleotide sequence ID" value="NZ_FOKI01000001.1"/>
</dbReference>
<dbReference type="SUPFAM" id="SSF69279">
    <property type="entry name" value="Phage tail proteins"/>
    <property type="match status" value="1"/>
</dbReference>
<dbReference type="Pfam" id="PF09393">
    <property type="entry name" value="DUF2001"/>
    <property type="match status" value="1"/>
</dbReference>